<dbReference type="AlphaFoldDB" id="A0A6G1JHH4"/>
<reference evidence="2" key="1">
    <citation type="journal article" date="2020" name="Stud. Mycol.">
        <title>101 Dothideomycetes genomes: a test case for predicting lifestyles and emergence of pathogens.</title>
        <authorList>
            <person name="Haridas S."/>
            <person name="Albert R."/>
            <person name="Binder M."/>
            <person name="Bloem J."/>
            <person name="Labutti K."/>
            <person name="Salamov A."/>
            <person name="Andreopoulos B."/>
            <person name="Baker S."/>
            <person name="Barry K."/>
            <person name="Bills G."/>
            <person name="Bluhm B."/>
            <person name="Cannon C."/>
            <person name="Castanera R."/>
            <person name="Culley D."/>
            <person name="Daum C."/>
            <person name="Ezra D."/>
            <person name="Gonzalez J."/>
            <person name="Henrissat B."/>
            <person name="Kuo A."/>
            <person name="Liang C."/>
            <person name="Lipzen A."/>
            <person name="Lutzoni F."/>
            <person name="Magnuson J."/>
            <person name="Mondo S."/>
            <person name="Nolan M."/>
            <person name="Ohm R."/>
            <person name="Pangilinan J."/>
            <person name="Park H.-J."/>
            <person name="Ramirez L."/>
            <person name="Alfaro M."/>
            <person name="Sun H."/>
            <person name="Tritt A."/>
            <person name="Yoshinaga Y."/>
            <person name="Zwiers L.-H."/>
            <person name="Turgeon B."/>
            <person name="Goodwin S."/>
            <person name="Spatafora J."/>
            <person name="Crous P."/>
            <person name="Grigoriev I."/>
        </authorList>
    </citation>
    <scope>NUCLEOTIDE SEQUENCE</scope>
    <source>
        <strain evidence="2">CBS 122367</strain>
    </source>
</reference>
<name>A0A6G1JHH4_9PLEO</name>
<dbReference type="Proteomes" id="UP000799291">
    <property type="component" value="Unassembled WGS sequence"/>
</dbReference>
<evidence type="ECO:0000313" key="2">
    <source>
        <dbReference type="EMBL" id="KAF2690017.1"/>
    </source>
</evidence>
<organism evidence="2 3">
    <name type="scientific">Lentithecium fluviatile CBS 122367</name>
    <dbReference type="NCBI Taxonomy" id="1168545"/>
    <lineage>
        <taxon>Eukaryota</taxon>
        <taxon>Fungi</taxon>
        <taxon>Dikarya</taxon>
        <taxon>Ascomycota</taxon>
        <taxon>Pezizomycotina</taxon>
        <taxon>Dothideomycetes</taxon>
        <taxon>Pleosporomycetidae</taxon>
        <taxon>Pleosporales</taxon>
        <taxon>Massarineae</taxon>
        <taxon>Lentitheciaceae</taxon>
        <taxon>Lentithecium</taxon>
    </lineage>
</organism>
<gene>
    <name evidence="2" type="ORF">K458DRAFT_399416</name>
</gene>
<evidence type="ECO:0000256" key="1">
    <source>
        <dbReference type="SAM" id="MobiDB-lite"/>
    </source>
</evidence>
<accession>A0A6G1JHH4</accession>
<evidence type="ECO:0000313" key="3">
    <source>
        <dbReference type="Proteomes" id="UP000799291"/>
    </source>
</evidence>
<feature type="region of interest" description="Disordered" evidence="1">
    <location>
        <begin position="224"/>
        <end position="255"/>
    </location>
</feature>
<protein>
    <submittedName>
        <fullName evidence="2">Uncharacterized protein</fullName>
    </submittedName>
</protein>
<keyword evidence="3" id="KW-1185">Reference proteome</keyword>
<sequence length="255" mass="28414">MVRVNWDLLTGRSSRWKVSESIACAVDDQRIFSLHQEVFSSRNKPNSLALMRSQIQKGAPWEEKPCIGRADVTSSVTTKESLEGAPWEVLIRSPAVIFARITTLYVSAMRRVHLRMRGLWSNLALLDRLCDFIGVGDDKTSDGCSSMAADGQASGLARRRGLIAHEQPEIWAGAVTSLLLPFSSAIFVQSGRRLRRPLVRVDATLGSDRWKPSRAPRRVAFWSTGIAPSSSGPDIASKTNERYSSMRRTSWRPRS</sequence>
<proteinExistence type="predicted"/>
<dbReference type="EMBL" id="MU005571">
    <property type="protein sequence ID" value="KAF2690017.1"/>
    <property type="molecule type" value="Genomic_DNA"/>
</dbReference>